<proteinExistence type="predicted"/>
<evidence type="ECO:0000313" key="2">
    <source>
        <dbReference type="Proteomes" id="UP001358586"/>
    </source>
</evidence>
<keyword evidence="2" id="KW-1185">Reference proteome</keyword>
<evidence type="ECO:0000313" key="1">
    <source>
        <dbReference type="EMBL" id="KAK5771199.1"/>
    </source>
</evidence>
<dbReference type="Proteomes" id="UP001358586">
    <property type="component" value="Chromosome 13"/>
</dbReference>
<accession>A0ABR0MFQ9</accession>
<organism evidence="1 2">
    <name type="scientific">Gossypium arboreum</name>
    <name type="common">Tree cotton</name>
    <name type="synonym">Gossypium nanking</name>
    <dbReference type="NCBI Taxonomy" id="29729"/>
    <lineage>
        <taxon>Eukaryota</taxon>
        <taxon>Viridiplantae</taxon>
        <taxon>Streptophyta</taxon>
        <taxon>Embryophyta</taxon>
        <taxon>Tracheophyta</taxon>
        <taxon>Spermatophyta</taxon>
        <taxon>Magnoliopsida</taxon>
        <taxon>eudicotyledons</taxon>
        <taxon>Gunneridae</taxon>
        <taxon>Pentapetalae</taxon>
        <taxon>rosids</taxon>
        <taxon>malvids</taxon>
        <taxon>Malvales</taxon>
        <taxon>Malvaceae</taxon>
        <taxon>Malvoideae</taxon>
        <taxon>Gossypium</taxon>
    </lineage>
</organism>
<dbReference type="EMBL" id="JARKNE010000013">
    <property type="protein sequence ID" value="KAK5771199.1"/>
    <property type="molecule type" value="Genomic_DNA"/>
</dbReference>
<comment type="caution">
    <text evidence="1">The sequence shown here is derived from an EMBL/GenBank/DDBJ whole genome shotgun (WGS) entry which is preliminary data.</text>
</comment>
<sequence length="111" mass="12732">MTMEVGGVEEIFRCVKPEPKVKEMSVNNELACQAVQAVSEYAAKNVKYLKWSMFIGLRPRIRGIRVRKQGIIKRQLVNQLVGLKKTGRVLVLETLCKYHYGGVMYNLGRKF</sequence>
<protein>
    <submittedName>
        <fullName evidence="1">Uncharacterized protein</fullName>
    </submittedName>
</protein>
<name>A0ABR0MFQ9_GOSAR</name>
<gene>
    <name evidence="1" type="ORF">PVK06_047383</name>
</gene>
<reference evidence="1 2" key="1">
    <citation type="submission" date="2023-03" db="EMBL/GenBank/DDBJ databases">
        <title>WGS of Gossypium arboreum.</title>
        <authorList>
            <person name="Yu D."/>
        </authorList>
    </citation>
    <scope>NUCLEOTIDE SEQUENCE [LARGE SCALE GENOMIC DNA]</scope>
    <source>
        <tissue evidence="1">Leaf</tissue>
    </source>
</reference>